<protein>
    <submittedName>
        <fullName evidence="10">Carbohydrate ABC transporter membrane protein 1, CUT1 family</fullName>
    </submittedName>
</protein>
<organism evidence="10 11">
    <name type="scientific">Jiangella alba</name>
    <dbReference type="NCBI Taxonomy" id="561176"/>
    <lineage>
        <taxon>Bacteria</taxon>
        <taxon>Bacillati</taxon>
        <taxon>Actinomycetota</taxon>
        <taxon>Actinomycetes</taxon>
        <taxon>Jiangellales</taxon>
        <taxon>Jiangellaceae</taxon>
        <taxon>Jiangella</taxon>
    </lineage>
</organism>
<evidence type="ECO:0000313" key="11">
    <source>
        <dbReference type="Proteomes" id="UP000181980"/>
    </source>
</evidence>
<evidence type="ECO:0000256" key="7">
    <source>
        <dbReference type="RuleBase" id="RU363032"/>
    </source>
</evidence>
<feature type="domain" description="ABC transmembrane type-1" evidence="9">
    <location>
        <begin position="86"/>
        <end position="300"/>
    </location>
</feature>
<comment type="similarity">
    <text evidence="7">Belongs to the binding-protein-dependent transport system permease family.</text>
</comment>
<evidence type="ECO:0000256" key="3">
    <source>
        <dbReference type="ARBA" id="ARBA00022475"/>
    </source>
</evidence>
<evidence type="ECO:0000256" key="1">
    <source>
        <dbReference type="ARBA" id="ARBA00004651"/>
    </source>
</evidence>
<feature type="transmembrane region" description="Helical" evidence="7">
    <location>
        <begin position="123"/>
        <end position="144"/>
    </location>
</feature>
<comment type="subcellular location">
    <subcellularLocation>
        <location evidence="1 7">Cell membrane</location>
        <topology evidence="1 7">Multi-pass membrane protein</topology>
    </subcellularLocation>
</comment>
<proteinExistence type="inferred from homology"/>
<dbReference type="SUPFAM" id="SSF161098">
    <property type="entry name" value="MetI-like"/>
    <property type="match status" value="1"/>
</dbReference>
<evidence type="ECO:0000256" key="8">
    <source>
        <dbReference type="SAM" id="MobiDB-lite"/>
    </source>
</evidence>
<name>A0A1H5PPW4_9ACTN</name>
<feature type="transmembrane region" description="Helical" evidence="7">
    <location>
        <begin position="227"/>
        <end position="247"/>
    </location>
</feature>
<dbReference type="GO" id="GO:0005886">
    <property type="term" value="C:plasma membrane"/>
    <property type="evidence" value="ECO:0007669"/>
    <property type="project" value="UniProtKB-SubCell"/>
</dbReference>
<dbReference type="InterPro" id="IPR035906">
    <property type="entry name" value="MetI-like_sf"/>
</dbReference>
<dbReference type="Proteomes" id="UP000181980">
    <property type="component" value="Unassembled WGS sequence"/>
</dbReference>
<dbReference type="InterPro" id="IPR051393">
    <property type="entry name" value="ABC_transporter_permease"/>
</dbReference>
<dbReference type="RefSeq" id="WP_069109254.1">
    <property type="nucleotide sequence ID" value="NZ_FNUC01000004.1"/>
</dbReference>
<dbReference type="EMBL" id="FNUC01000004">
    <property type="protein sequence ID" value="SEF15258.1"/>
    <property type="molecule type" value="Genomic_DNA"/>
</dbReference>
<keyword evidence="2 7" id="KW-0813">Transport</keyword>
<dbReference type="InterPro" id="IPR000515">
    <property type="entry name" value="MetI-like"/>
</dbReference>
<dbReference type="PANTHER" id="PTHR30193:SF37">
    <property type="entry name" value="INNER MEMBRANE ABC TRANSPORTER PERMEASE PROTEIN YCJO"/>
    <property type="match status" value="1"/>
</dbReference>
<evidence type="ECO:0000256" key="2">
    <source>
        <dbReference type="ARBA" id="ARBA00022448"/>
    </source>
</evidence>
<keyword evidence="3" id="KW-1003">Cell membrane</keyword>
<feature type="transmembrane region" description="Helical" evidence="7">
    <location>
        <begin position="92"/>
        <end position="111"/>
    </location>
</feature>
<dbReference type="CDD" id="cd06261">
    <property type="entry name" value="TM_PBP2"/>
    <property type="match status" value="1"/>
</dbReference>
<gene>
    <name evidence="10" type="ORF">SAMN04488561_4899</name>
</gene>
<keyword evidence="4 7" id="KW-0812">Transmembrane</keyword>
<dbReference type="STRING" id="561176.SAMN04488561_4899"/>
<keyword evidence="6 7" id="KW-0472">Membrane</keyword>
<evidence type="ECO:0000313" key="10">
    <source>
        <dbReference type="EMBL" id="SEF15258.1"/>
    </source>
</evidence>
<accession>A0A1H5PPW4</accession>
<dbReference type="AlphaFoldDB" id="A0A1H5PPW4"/>
<feature type="region of interest" description="Disordered" evidence="8">
    <location>
        <begin position="1"/>
        <end position="21"/>
    </location>
</feature>
<feature type="transmembrane region" description="Helical" evidence="7">
    <location>
        <begin position="283"/>
        <end position="304"/>
    </location>
</feature>
<dbReference type="GO" id="GO:0055085">
    <property type="term" value="P:transmembrane transport"/>
    <property type="evidence" value="ECO:0007669"/>
    <property type="project" value="InterPro"/>
</dbReference>
<evidence type="ECO:0000256" key="6">
    <source>
        <dbReference type="ARBA" id="ARBA00023136"/>
    </source>
</evidence>
<evidence type="ECO:0000256" key="4">
    <source>
        <dbReference type="ARBA" id="ARBA00022692"/>
    </source>
</evidence>
<keyword evidence="5 7" id="KW-1133">Transmembrane helix</keyword>
<keyword evidence="11" id="KW-1185">Reference proteome</keyword>
<dbReference type="PROSITE" id="PS50928">
    <property type="entry name" value="ABC_TM1"/>
    <property type="match status" value="1"/>
</dbReference>
<evidence type="ECO:0000259" key="9">
    <source>
        <dbReference type="PROSITE" id="PS50928"/>
    </source>
</evidence>
<reference evidence="11" key="1">
    <citation type="submission" date="2016-10" db="EMBL/GenBank/DDBJ databases">
        <authorList>
            <person name="Varghese N."/>
            <person name="Submissions S."/>
        </authorList>
    </citation>
    <scope>NUCLEOTIDE SEQUENCE [LARGE SCALE GENOMIC DNA]</scope>
    <source>
        <strain evidence="11">DSM 45237</strain>
    </source>
</reference>
<dbReference type="PANTHER" id="PTHR30193">
    <property type="entry name" value="ABC TRANSPORTER PERMEASE PROTEIN"/>
    <property type="match status" value="1"/>
</dbReference>
<evidence type="ECO:0000256" key="5">
    <source>
        <dbReference type="ARBA" id="ARBA00022989"/>
    </source>
</evidence>
<dbReference type="Pfam" id="PF00528">
    <property type="entry name" value="BPD_transp_1"/>
    <property type="match status" value="1"/>
</dbReference>
<sequence length="310" mass="33566">MAATSTTPAVRPGTPPRRTSRRGVRGLVGLAYATPAALIVVLLFLVPIGMAVWMSVNDWPLIGEPEFNGVDNYRAIADNQLFLDSIWFTVKYTVVVTVLYLVIGLGLALLVQESRPGVGLFRTAFFLPSVVGLASASLLFYALYNNEYGPLDDLLQAIGLSSGNPDFLGTPDNAFASTVVMVTWRFAGFNMLILLTGLQAIPGEVYEASRMDGASWWQTLRHVTLPLLRPSIALVLILTVTGSLLAFEPFYVLTAGGPDNSTVTMVIAMFREAFTLFDLGRSAALAIVLLVVLVALNAVQLLVLRKDKTR</sequence>
<dbReference type="Gene3D" id="1.10.3720.10">
    <property type="entry name" value="MetI-like"/>
    <property type="match status" value="1"/>
</dbReference>
<feature type="transmembrane region" description="Helical" evidence="7">
    <location>
        <begin position="27"/>
        <end position="53"/>
    </location>
</feature>